<dbReference type="InterPro" id="IPR050249">
    <property type="entry name" value="Pseudomonas-type_ThrB"/>
</dbReference>
<sequence length="328" mass="35808">MPTLEMLWESDDPTEVLRRRFGLADGRAIDEWLAEVGLHWGVGVTACRRIVMSDHNALAWLTTSAGALLAKWSVAHERFDRLSELADLARWLGECGAPVSVPVPTAAGSTSVCADGALVTLQHVVDGDHLDVANSDQVRSAGAVLGRLHDDLARYPRSERLRQPSPATTGTLTDRVSGWLDADRSNVPATLRTSLSERLVDAPTESVQLQLIHGDYRAANILCADGRDGRVAAILDLEEARFDHPVAELARSAVMLGTLFRDWGPVSPQVRADFLAGYQSHRALGESELRWWDILVGWYLLGMIPPDPAQDATGWRAAAEEHLHDVAP</sequence>
<accession>A0ABP8YKJ4</accession>
<keyword evidence="4" id="KW-1185">Reference proteome</keyword>
<dbReference type="SUPFAM" id="SSF56112">
    <property type="entry name" value="Protein kinase-like (PK-like)"/>
    <property type="match status" value="1"/>
</dbReference>
<comment type="similarity">
    <text evidence="1">Belongs to the pseudomonas-type ThrB family.</text>
</comment>
<dbReference type="Proteomes" id="UP001500956">
    <property type="component" value="Unassembled WGS sequence"/>
</dbReference>
<name>A0ABP8YKJ4_9MICO</name>
<comment type="caution">
    <text evidence="3">The sequence shown here is derived from an EMBL/GenBank/DDBJ whole genome shotgun (WGS) entry which is preliminary data.</text>
</comment>
<dbReference type="Pfam" id="PF01636">
    <property type="entry name" value="APH"/>
    <property type="match status" value="1"/>
</dbReference>
<dbReference type="InterPro" id="IPR011009">
    <property type="entry name" value="Kinase-like_dom_sf"/>
</dbReference>
<evidence type="ECO:0000259" key="2">
    <source>
        <dbReference type="Pfam" id="PF01636"/>
    </source>
</evidence>
<evidence type="ECO:0000313" key="4">
    <source>
        <dbReference type="Proteomes" id="UP001500956"/>
    </source>
</evidence>
<proteinExistence type="inferred from homology"/>
<feature type="domain" description="Aminoglycoside phosphotransferase" evidence="2">
    <location>
        <begin position="60"/>
        <end position="284"/>
    </location>
</feature>
<reference evidence="4" key="1">
    <citation type="journal article" date="2019" name="Int. J. Syst. Evol. Microbiol.">
        <title>The Global Catalogue of Microorganisms (GCM) 10K type strain sequencing project: providing services to taxonomists for standard genome sequencing and annotation.</title>
        <authorList>
            <consortium name="The Broad Institute Genomics Platform"/>
            <consortium name="The Broad Institute Genome Sequencing Center for Infectious Disease"/>
            <person name="Wu L."/>
            <person name="Ma J."/>
        </authorList>
    </citation>
    <scope>NUCLEOTIDE SEQUENCE [LARGE SCALE GENOMIC DNA]</scope>
    <source>
        <strain evidence="4">JCM 18063</strain>
    </source>
</reference>
<organism evidence="3 4">
    <name type="scientific">Isoptericola chiayiensis</name>
    <dbReference type="NCBI Taxonomy" id="579446"/>
    <lineage>
        <taxon>Bacteria</taxon>
        <taxon>Bacillati</taxon>
        <taxon>Actinomycetota</taxon>
        <taxon>Actinomycetes</taxon>
        <taxon>Micrococcales</taxon>
        <taxon>Promicromonosporaceae</taxon>
        <taxon>Isoptericola</taxon>
    </lineage>
</organism>
<evidence type="ECO:0000256" key="1">
    <source>
        <dbReference type="ARBA" id="ARBA00038240"/>
    </source>
</evidence>
<dbReference type="PANTHER" id="PTHR21064:SF6">
    <property type="entry name" value="AMINOGLYCOSIDE PHOSPHOTRANSFERASE DOMAIN-CONTAINING PROTEIN"/>
    <property type="match status" value="1"/>
</dbReference>
<protein>
    <submittedName>
        <fullName evidence="3">Phosphotransferase</fullName>
    </submittedName>
</protein>
<gene>
    <name evidence="3" type="ORF">GCM10023216_22600</name>
</gene>
<evidence type="ECO:0000313" key="3">
    <source>
        <dbReference type="EMBL" id="GAA4730365.1"/>
    </source>
</evidence>
<dbReference type="PANTHER" id="PTHR21064">
    <property type="entry name" value="AMINOGLYCOSIDE PHOSPHOTRANSFERASE DOMAIN-CONTAINING PROTEIN-RELATED"/>
    <property type="match status" value="1"/>
</dbReference>
<dbReference type="Gene3D" id="3.90.1200.10">
    <property type="match status" value="1"/>
</dbReference>
<dbReference type="EMBL" id="BAABID010000009">
    <property type="protein sequence ID" value="GAA4730365.1"/>
    <property type="molecule type" value="Genomic_DNA"/>
</dbReference>
<dbReference type="InterPro" id="IPR002575">
    <property type="entry name" value="Aminoglycoside_PTrfase"/>
</dbReference>